<dbReference type="AlphaFoldDB" id="A0A8H3I0P6"/>
<dbReference type="EMBL" id="CAJNJQ010006658">
    <property type="protein sequence ID" value="CAE7234034.1"/>
    <property type="molecule type" value="Genomic_DNA"/>
</dbReference>
<organism evidence="2 3">
    <name type="scientific">Rhizoctonia solani</name>
    <dbReference type="NCBI Taxonomy" id="456999"/>
    <lineage>
        <taxon>Eukaryota</taxon>
        <taxon>Fungi</taxon>
        <taxon>Dikarya</taxon>
        <taxon>Basidiomycota</taxon>
        <taxon>Agaricomycotina</taxon>
        <taxon>Agaricomycetes</taxon>
        <taxon>Cantharellales</taxon>
        <taxon>Ceratobasidiaceae</taxon>
        <taxon>Rhizoctonia</taxon>
    </lineage>
</organism>
<gene>
    <name evidence="1" type="ORF">RDB_LOCUS104640</name>
    <name evidence="2" type="ORF">RDB_LOCUS192749</name>
</gene>
<evidence type="ECO:0000313" key="1">
    <source>
        <dbReference type="EMBL" id="CAE6509206.1"/>
    </source>
</evidence>
<name>A0A8H3I0P6_9AGAM</name>
<dbReference type="Proteomes" id="UP000663850">
    <property type="component" value="Unassembled WGS sequence"/>
</dbReference>
<protein>
    <submittedName>
        <fullName evidence="2">Uncharacterized protein</fullName>
    </submittedName>
</protein>
<comment type="caution">
    <text evidence="2">The sequence shown here is derived from an EMBL/GenBank/DDBJ whole genome shotgun (WGS) entry which is preliminary data.</text>
</comment>
<accession>A0A8H3I0P6</accession>
<dbReference type="Proteomes" id="UP000663827">
    <property type="component" value="Unassembled WGS sequence"/>
</dbReference>
<dbReference type="EMBL" id="CAJMWZ010005662">
    <property type="protein sequence ID" value="CAE6509206.1"/>
    <property type="molecule type" value="Genomic_DNA"/>
</dbReference>
<sequence length="587" mass="67309">MDHNPFRRHLAKVTLGGFNTIARGLAQRSRSVAPSSTGRPQGRLILDLMTSEGIQKAVEWYQTQPTTLFTSFEYRKEKGGLFQHEFIVTHINRNTLCRFDRRAMEGRQLGAVQRAGTPAEDSAHILHSYQAEYQSTLSGSDVLLRIEFPKTEDLQFILAVCHAIQKHLLAKSYSLFGYNCYFFSWTMTAIIARRSYAWEAIMAPDFAWRDMVEAAIDSAISPSAQSEIITQRAVHFSSSRIKAWFQKRTEPNQRPSIPKYRPEAEFLGEFQSALKRHLNLKGYQKYIIERLESILLKSQLTSLIAEEVIHRVKEAVQQTKTSLAKRKSLIAAEESVTSSYYGSKDFRKNSIITVARWSRDEVILLVREGVAKSTAAAIKALATNYHDGVDNDILKSQYYTTSLDEAWDNAWEFHWVGSISPRQMMEQGEIKDLGNKASELGKESWKIAWQAYNELEILILQSLTKTLHERLVDLDLRHLEYGNSNKKKRMFRRMQWSTLQRDVAEADKPHLQDFIRRRIHIHFDSVNKATFRSYENLRGEVEGTMTGVWKEALQSFHELGKYNEGPGAWHALVDGGLEHQDASGIRG</sequence>
<evidence type="ECO:0000313" key="3">
    <source>
        <dbReference type="Proteomes" id="UP000663827"/>
    </source>
</evidence>
<evidence type="ECO:0000313" key="2">
    <source>
        <dbReference type="EMBL" id="CAE7234034.1"/>
    </source>
</evidence>
<reference evidence="2" key="1">
    <citation type="submission" date="2021-01" db="EMBL/GenBank/DDBJ databases">
        <authorList>
            <person name="Kaushik A."/>
        </authorList>
    </citation>
    <scope>NUCLEOTIDE SEQUENCE</scope>
    <source>
        <strain evidence="2">AG5</strain>
        <strain evidence="1">Type strain: AG8-Rh-89/</strain>
    </source>
</reference>
<proteinExistence type="predicted"/>